<keyword evidence="7" id="KW-0067">ATP-binding</keyword>
<dbReference type="EMBL" id="JAZDUA010000197">
    <property type="protein sequence ID" value="KAK7864701.1"/>
    <property type="molecule type" value="Genomic_DNA"/>
</dbReference>
<dbReference type="GO" id="GO:0005524">
    <property type="term" value="F:ATP binding"/>
    <property type="evidence" value="ECO:0007669"/>
    <property type="project" value="UniProtKB-KW"/>
</dbReference>
<organism evidence="11 12">
    <name type="scientific">Gryllus longicercus</name>
    <dbReference type="NCBI Taxonomy" id="2509291"/>
    <lineage>
        <taxon>Eukaryota</taxon>
        <taxon>Metazoa</taxon>
        <taxon>Ecdysozoa</taxon>
        <taxon>Arthropoda</taxon>
        <taxon>Hexapoda</taxon>
        <taxon>Insecta</taxon>
        <taxon>Pterygota</taxon>
        <taxon>Neoptera</taxon>
        <taxon>Polyneoptera</taxon>
        <taxon>Orthoptera</taxon>
        <taxon>Ensifera</taxon>
        <taxon>Gryllidea</taxon>
        <taxon>Grylloidea</taxon>
        <taxon>Gryllidae</taxon>
        <taxon>Gryllinae</taxon>
        <taxon>Gryllus</taxon>
    </lineage>
</organism>
<keyword evidence="12" id="KW-1185">Reference proteome</keyword>
<sequence>MDRVSLSQKYGIFKQNKTKEKRKLKKNTRYFTMDLPCTTSENSPSSCSELDQIRPKKNQNMKRFYGDMTSKLLAMVPPPALHTTFTYSNVPPSNQSLVTQNGEKEICDMECKLMNSVSTEISLEDKHVGPNEKSKKTSIVNCVNISDNGIKGNYLDTNKQNCKKDIRKNGKKKKEDDKGNLSVNVLMNKNKQVASYPSEMNEQQNAVKSKGKRSIVKNAEQDSGLFDQTVSSKNSQSFKDIVPEMNHPLKQSKKHKAREKRKEIENKVIATCTKEQLTQEECKKVPTLSKKKQKSNAQNSVVESISEFISKQIGTSPLFETSKKQNKEASKVRESWGNKNDFDYHERRSGGWNVIDSDQLVENTISLKKIQKSAKRKSNSKMLNMRVCNKQIQKLDVKVPNKPLKKANNSVNQEFCNSQPILVEMSGNNQVSSNTFHAKVFDLKRKTIQSPFNFKSDLKWKPCKNLCSTDKWEVQYGNTMVLSNTEQQLTTELQEPLSNVGDAVAVSMEKELKAVTIENFVNKQIQSESPKNSTKNTEETVVLSDSSGPYQLFDVSGTEVILALPPSSSVFFQGVVKSCVKVDTFSSSEEYWDLVQEKIGNTNVIILDKVVKSISPFSSLLLLQSVSETLITFLLKYFPSLNYFPSTLSRSRVGEDSSGILRALFVDPQSTEYKLYKQSSAWDSVTSLLKKQKPSGVRVLAFGGKGVGKSTFLRFLVNQTLPQFKEVLYIDFDIGQCEFTIPGCVSASVIKNPLLGPNFTHLTQPERLIYVGEINVSVCVDRYLQSVQYILDWCRNQPHLIKLPWFINTMGFVQGLGIELAVTIIKMVNPSDVIQIQSSVQDRNFPFCLKFEEVQNHLTSLPSIVSSNNRSFTSFTFHMLPSTAERSDNRNSPWGVQANVARETVVISYFSQVVAPPAFSLLEVKPHVLSFSRLKLCITNEKVKNSDYLSAMNANLVALCKVPEGNSLIPSDSAYPEILEKAPICHCFGFGIVRGVDLEKKKIFIISPLVDKKMKFVNCLVLGSVHLPERIFISQDEARGTIPYVVEGALLPLARGVRPAKSVIKLKN</sequence>
<feature type="domain" description="Clp1 P-loop" evidence="9">
    <location>
        <begin position="703"/>
        <end position="854"/>
    </location>
</feature>
<gene>
    <name evidence="11" type="ORF">R5R35_010956</name>
</gene>
<evidence type="ECO:0000256" key="6">
    <source>
        <dbReference type="ARBA" id="ARBA00022777"/>
    </source>
</evidence>
<comment type="subcellular location">
    <subcellularLocation>
        <location evidence="1">Nucleus</location>
        <location evidence="1">Nucleolus</location>
    </subcellularLocation>
</comment>
<dbReference type="InterPro" id="IPR045116">
    <property type="entry name" value="Clp1/Grc3"/>
</dbReference>
<dbReference type="SUPFAM" id="SSF52540">
    <property type="entry name" value="P-loop containing nucleoside triphosphate hydrolases"/>
    <property type="match status" value="1"/>
</dbReference>
<keyword evidence="5" id="KW-0547">Nucleotide-binding</keyword>
<dbReference type="InterPro" id="IPR057570">
    <property type="entry name" value="NOL9_C"/>
</dbReference>
<evidence type="ECO:0000256" key="8">
    <source>
        <dbReference type="ARBA" id="ARBA00023242"/>
    </source>
</evidence>
<dbReference type="GO" id="GO:0051731">
    <property type="term" value="F:polynucleotide 5'-hydroxyl-kinase activity"/>
    <property type="evidence" value="ECO:0007669"/>
    <property type="project" value="InterPro"/>
</dbReference>
<evidence type="ECO:0008006" key="13">
    <source>
        <dbReference type="Google" id="ProtNLM"/>
    </source>
</evidence>
<evidence type="ECO:0000256" key="2">
    <source>
        <dbReference type="ARBA" id="ARBA00011003"/>
    </source>
</evidence>
<evidence type="ECO:0000259" key="9">
    <source>
        <dbReference type="Pfam" id="PF16575"/>
    </source>
</evidence>
<evidence type="ECO:0000256" key="3">
    <source>
        <dbReference type="ARBA" id="ARBA00022552"/>
    </source>
</evidence>
<name>A0AAN9VKZ0_9ORTH</name>
<dbReference type="PANTHER" id="PTHR12755">
    <property type="entry name" value="CLEAVAGE/POLYADENYLATION FACTOR IA SUBUNIT CLP1P"/>
    <property type="match status" value="1"/>
</dbReference>
<accession>A0AAN9VKZ0</accession>
<dbReference type="Pfam" id="PF16575">
    <property type="entry name" value="CLP1_P"/>
    <property type="match status" value="1"/>
</dbReference>
<evidence type="ECO:0000259" key="10">
    <source>
        <dbReference type="Pfam" id="PF25467"/>
    </source>
</evidence>
<feature type="domain" description="NOL9 C-terminal" evidence="10">
    <location>
        <begin position="923"/>
        <end position="1028"/>
    </location>
</feature>
<reference evidence="11 12" key="1">
    <citation type="submission" date="2024-03" db="EMBL/GenBank/DDBJ databases">
        <title>The genome assembly and annotation of the cricket Gryllus longicercus Weissman &amp; Gray.</title>
        <authorList>
            <person name="Szrajer S."/>
            <person name="Gray D."/>
            <person name="Ylla G."/>
        </authorList>
    </citation>
    <scope>NUCLEOTIDE SEQUENCE [LARGE SCALE GENOMIC DNA]</scope>
    <source>
        <strain evidence="11">DAG 2021-001</strain>
        <tissue evidence="11">Whole body minus gut</tissue>
    </source>
</reference>
<keyword evidence="8" id="KW-0539">Nucleus</keyword>
<evidence type="ECO:0000256" key="1">
    <source>
        <dbReference type="ARBA" id="ARBA00004604"/>
    </source>
</evidence>
<evidence type="ECO:0000256" key="5">
    <source>
        <dbReference type="ARBA" id="ARBA00022741"/>
    </source>
</evidence>
<keyword evidence="3" id="KW-0698">rRNA processing</keyword>
<dbReference type="Pfam" id="PF25467">
    <property type="entry name" value="NOL9_C"/>
    <property type="match status" value="1"/>
</dbReference>
<evidence type="ECO:0000313" key="11">
    <source>
        <dbReference type="EMBL" id="KAK7864701.1"/>
    </source>
</evidence>
<proteinExistence type="inferred from homology"/>
<dbReference type="InterPro" id="IPR027417">
    <property type="entry name" value="P-loop_NTPase"/>
</dbReference>
<comment type="similarity">
    <text evidence="2">Belongs to the Clp1 family. NOL9/GRC3 subfamily.</text>
</comment>
<dbReference type="Gene3D" id="3.40.50.300">
    <property type="entry name" value="P-loop containing nucleotide triphosphate hydrolases"/>
    <property type="match status" value="1"/>
</dbReference>
<dbReference type="AlphaFoldDB" id="A0AAN9VKZ0"/>
<comment type="caution">
    <text evidence="11">The sequence shown here is derived from an EMBL/GenBank/DDBJ whole genome shotgun (WGS) entry which is preliminary data.</text>
</comment>
<evidence type="ECO:0000256" key="7">
    <source>
        <dbReference type="ARBA" id="ARBA00022840"/>
    </source>
</evidence>
<dbReference type="InterPro" id="IPR032319">
    <property type="entry name" value="CLP1_P"/>
</dbReference>
<dbReference type="GO" id="GO:0000448">
    <property type="term" value="P:cleavage in ITS2 between 5.8S rRNA and LSU-rRNA of tricistronic rRNA transcript (SSU-rRNA, 5.8S rRNA, LSU-rRNA)"/>
    <property type="evidence" value="ECO:0007669"/>
    <property type="project" value="TreeGrafter"/>
</dbReference>
<evidence type="ECO:0000256" key="4">
    <source>
        <dbReference type="ARBA" id="ARBA00022679"/>
    </source>
</evidence>
<dbReference type="Proteomes" id="UP001378592">
    <property type="component" value="Unassembled WGS sequence"/>
</dbReference>
<dbReference type="PANTHER" id="PTHR12755:SF3">
    <property type="entry name" value="POLYNUCLEOTIDE 5'-HYDROXYL-KINASE NOL9"/>
    <property type="match status" value="1"/>
</dbReference>
<keyword evidence="4" id="KW-0808">Transferase</keyword>
<dbReference type="GO" id="GO:0005730">
    <property type="term" value="C:nucleolus"/>
    <property type="evidence" value="ECO:0007669"/>
    <property type="project" value="UniProtKB-SubCell"/>
</dbReference>
<evidence type="ECO:0000313" key="12">
    <source>
        <dbReference type="Proteomes" id="UP001378592"/>
    </source>
</evidence>
<keyword evidence="6" id="KW-0418">Kinase</keyword>
<protein>
    <recommendedName>
        <fullName evidence="13">Polynucleotide 5'-hydroxyl-kinase NOL9</fullName>
    </recommendedName>
</protein>